<keyword evidence="2" id="KW-1185">Reference proteome</keyword>
<dbReference type="Proteomes" id="UP000228934">
    <property type="component" value="Unassembled WGS sequence"/>
</dbReference>
<sequence length="405" mass="41250">MSVVGYKVVEAVSAGTVVLKSVVESGSIVRSDEVTALVEGVSMVGSVRLSDAVDADSVIILCMSVVGYKVVEAVSAGTVVLKYDVERGSIVKADEIKASVEGVSMVRGVGLSDAVGVESVIKFGMSVVGYKVVKAVSAGTVVCKSGVEIGSIVRADEVTASVEGVSIVRGVGLSDAVGADSVIILWMSVVEYKVVEAVSAGTVVLKSDVESGSIVRSDEVTALVEGVSIVRGVGLSDAVGSDSVIILCMSVVGYKVVEAVSAGTVVLKSVEERGSIVRADEVTALVKGVSIVRGVGLSDAVGVESVIKFDMSVVGYKVVKTVSAGTVVLKSDVERGSIVKADEVTASVERVSIVKGVGLSDAVGVESVIILWMSVVGYKVVEAVSAGTVVLKSVVEIDSIVRADE</sequence>
<feature type="non-terminal residue" evidence="1">
    <location>
        <position position="405"/>
    </location>
</feature>
<accession>A0A2G9QF67</accession>
<organism evidence="1 2">
    <name type="scientific">Aquarana catesbeiana</name>
    <name type="common">American bullfrog</name>
    <name type="synonym">Rana catesbeiana</name>
    <dbReference type="NCBI Taxonomy" id="8400"/>
    <lineage>
        <taxon>Eukaryota</taxon>
        <taxon>Metazoa</taxon>
        <taxon>Chordata</taxon>
        <taxon>Craniata</taxon>
        <taxon>Vertebrata</taxon>
        <taxon>Euteleostomi</taxon>
        <taxon>Amphibia</taxon>
        <taxon>Batrachia</taxon>
        <taxon>Anura</taxon>
        <taxon>Neobatrachia</taxon>
        <taxon>Ranoidea</taxon>
        <taxon>Ranidae</taxon>
        <taxon>Aquarana</taxon>
    </lineage>
</organism>
<gene>
    <name evidence="1" type="ORF">AB205_0006590</name>
</gene>
<reference evidence="2" key="1">
    <citation type="journal article" date="2017" name="Nat. Commun.">
        <title>The North American bullfrog draft genome provides insight into hormonal regulation of long noncoding RNA.</title>
        <authorList>
            <person name="Hammond S.A."/>
            <person name="Warren R.L."/>
            <person name="Vandervalk B.P."/>
            <person name="Kucuk E."/>
            <person name="Khan H."/>
            <person name="Gibb E.A."/>
            <person name="Pandoh P."/>
            <person name="Kirk H."/>
            <person name="Zhao Y."/>
            <person name="Jones M."/>
            <person name="Mungall A.J."/>
            <person name="Coope R."/>
            <person name="Pleasance S."/>
            <person name="Moore R.A."/>
            <person name="Holt R.A."/>
            <person name="Round J.M."/>
            <person name="Ohora S."/>
            <person name="Walle B.V."/>
            <person name="Veldhoen N."/>
            <person name="Helbing C.C."/>
            <person name="Birol I."/>
        </authorList>
    </citation>
    <scope>NUCLEOTIDE SEQUENCE [LARGE SCALE GENOMIC DNA]</scope>
</reference>
<name>A0A2G9QF67_AQUCT</name>
<dbReference type="EMBL" id="KZ008017">
    <property type="protein sequence ID" value="PIO14262.1"/>
    <property type="molecule type" value="Genomic_DNA"/>
</dbReference>
<evidence type="ECO:0000313" key="2">
    <source>
        <dbReference type="Proteomes" id="UP000228934"/>
    </source>
</evidence>
<dbReference type="AlphaFoldDB" id="A0A2G9QF67"/>
<evidence type="ECO:0000313" key="1">
    <source>
        <dbReference type="EMBL" id="PIO14262.1"/>
    </source>
</evidence>
<proteinExistence type="predicted"/>
<protein>
    <submittedName>
        <fullName evidence="1">Uncharacterized protein</fullName>
    </submittedName>
</protein>